<dbReference type="GO" id="GO:0005886">
    <property type="term" value="C:plasma membrane"/>
    <property type="evidence" value="ECO:0007669"/>
    <property type="project" value="TreeGrafter"/>
</dbReference>
<keyword evidence="3 8" id="KW-0812">Transmembrane</keyword>
<keyword evidence="11" id="KW-1185">Reference proteome</keyword>
<dbReference type="PANTHER" id="PTHR13412">
    <property type="entry name" value="T-CELL IMMUNOMODULATORY PROTEIN HOMOLOG"/>
    <property type="match status" value="1"/>
</dbReference>
<name>A0A9N9CSX7_9GLOM</name>
<gene>
    <name evidence="10" type="ORF">AMORRO_LOCUS8298</name>
</gene>
<dbReference type="InterPro" id="IPR013517">
    <property type="entry name" value="FG-GAP"/>
</dbReference>
<proteinExistence type="inferred from homology"/>
<evidence type="ECO:0000256" key="6">
    <source>
        <dbReference type="ARBA" id="ARBA00023136"/>
    </source>
</evidence>
<comment type="similarity">
    <text evidence="2">Belongs to the TIP family.</text>
</comment>
<evidence type="ECO:0000259" key="9">
    <source>
        <dbReference type="Pfam" id="PF23122"/>
    </source>
</evidence>
<keyword evidence="5 8" id="KW-1133">Transmembrane helix</keyword>
<dbReference type="EMBL" id="CAJVPV010006952">
    <property type="protein sequence ID" value="CAG8612795.1"/>
    <property type="molecule type" value="Genomic_DNA"/>
</dbReference>
<evidence type="ECO:0000256" key="4">
    <source>
        <dbReference type="ARBA" id="ARBA00022729"/>
    </source>
</evidence>
<reference evidence="10" key="1">
    <citation type="submission" date="2021-06" db="EMBL/GenBank/DDBJ databases">
        <authorList>
            <person name="Kallberg Y."/>
            <person name="Tangrot J."/>
            <person name="Rosling A."/>
        </authorList>
    </citation>
    <scope>NUCLEOTIDE SEQUENCE</scope>
    <source>
        <strain evidence="10">CL551</strain>
    </source>
</reference>
<evidence type="ECO:0000313" key="11">
    <source>
        <dbReference type="Proteomes" id="UP000789342"/>
    </source>
</evidence>
<evidence type="ECO:0000256" key="7">
    <source>
        <dbReference type="ARBA" id="ARBA00023180"/>
    </source>
</evidence>
<keyword evidence="6 8" id="KW-0472">Membrane</keyword>
<protein>
    <submittedName>
        <fullName evidence="10">743_t:CDS:1</fullName>
    </submittedName>
</protein>
<evidence type="ECO:0000256" key="3">
    <source>
        <dbReference type="ARBA" id="ARBA00022692"/>
    </source>
</evidence>
<evidence type="ECO:0000256" key="1">
    <source>
        <dbReference type="ARBA" id="ARBA00004479"/>
    </source>
</evidence>
<accession>A0A9N9CSX7</accession>
<comment type="subcellular location">
    <subcellularLocation>
        <location evidence="1">Membrane</location>
        <topology evidence="1">Single-pass type I membrane protein</topology>
    </subcellularLocation>
</comment>
<dbReference type="Pfam" id="PF23122">
    <property type="entry name" value="C2_ITFG1"/>
    <property type="match status" value="1"/>
</dbReference>
<keyword evidence="7" id="KW-0325">Glycoprotein</keyword>
<dbReference type="InterPro" id="IPR028994">
    <property type="entry name" value="Integrin_alpha_N"/>
</dbReference>
<dbReference type="Proteomes" id="UP000789342">
    <property type="component" value="Unassembled WGS sequence"/>
</dbReference>
<comment type="caution">
    <text evidence="10">The sequence shown here is derived from an EMBL/GenBank/DDBJ whole genome shotgun (WGS) entry which is preliminary data.</text>
</comment>
<dbReference type="InterPro" id="IPR024881">
    <property type="entry name" value="Tip"/>
</dbReference>
<dbReference type="PANTHER" id="PTHR13412:SF0">
    <property type="entry name" value="T-CELL IMMUNOMODULATORY PROTEIN"/>
    <property type="match status" value="1"/>
</dbReference>
<dbReference type="OrthoDB" id="10022113at2759"/>
<organism evidence="10 11">
    <name type="scientific">Acaulospora morrowiae</name>
    <dbReference type="NCBI Taxonomy" id="94023"/>
    <lineage>
        <taxon>Eukaryota</taxon>
        <taxon>Fungi</taxon>
        <taxon>Fungi incertae sedis</taxon>
        <taxon>Mucoromycota</taxon>
        <taxon>Glomeromycotina</taxon>
        <taxon>Glomeromycetes</taxon>
        <taxon>Diversisporales</taxon>
        <taxon>Acaulosporaceae</taxon>
        <taxon>Acaulospora</taxon>
    </lineage>
</organism>
<dbReference type="SUPFAM" id="SSF69318">
    <property type="entry name" value="Integrin alpha N-terminal domain"/>
    <property type="match status" value="1"/>
</dbReference>
<dbReference type="Gene3D" id="2.130.10.130">
    <property type="entry name" value="Integrin alpha, N-terminal"/>
    <property type="match status" value="1"/>
</dbReference>
<evidence type="ECO:0000256" key="8">
    <source>
        <dbReference type="SAM" id="Phobius"/>
    </source>
</evidence>
<sequence length="696" mass="77761">MTRNYLSKFLLQFFLFGALIIFPPHVVNGFFYTSRYTASSLYSVSGIGLDNIGGTVVAFADLNSDKYTDLIVLSADQKTISFYLWNHDSYLYSKAPSADITITSDDTNPGFLITNVLPGDYNYDGNLDLLIMGQVNPTDQNARSQPLYMRVYMGYSNSSFGRNLDSEIFVNSFPNNLFSLTFYLKRPIQDLNYYNITASTVQQPIPLDFYGTMKTDLLGHAYDNSSYISVWKNVFNETSRTLFEGSNDNGKFYGKYNGVELHIVRTTFQCFRRPRWGLFGRHVVFIRNFPMDYNSNKLSYQIWINKKGSYQFSQSGDLPDGTGQISFADMDGDGTIDMVFPVCPSDGSKCTVNIAYNLQIPLCSGSDTGCRSSTDLCVADNNFKFNLTSTSSDSYLALDLSSELPDNGKIRLQDTSFKGTLPIPIRIGDYNLDGYPDLLVSTSSQSSHVSLLKSVLCKSETCNTAAEKAGRRTFTRVTDGASSLNDISDAVSATFYDLDEDGTVDILIQRFNSSSLKEVELIHNNYFNDAFFLKAVMLNGVAKKQGYGVSYSGASYKFTVLDTSGTSRANQVAQYPQSAYQALITPYAIFGLGRTNNYIELFFAGSTRNQKLHYTSYSGVIPNSQLIIIPYQPPGTTDTSTWSLELFIHPGDWVPLVLLVLAISTLVLAIIIAILYWMEKKEDKANLLKFKHNINF</sequence>
<feature type="domain" description="T-cell immunomodulatory protein TIP C2" evidence="9">
    <location>
        <begin position="547"/>
        <end position="647"/>
    </location>
</feature>
<dbReference type="AlphaFoldDB" id="A0A9N9CSX7"/>
<evidence type="ECO:0000313" key="10">
    <source>
        <dbReference type="EMBL" id="CAG8612795.1"/>
    </source>
</evidence>
<keyword evidence="4" id="KW-0732">Signal</keyword>
<dbReference type="InterPro" id="IPR057089">
    <property type="entry name" value="C2_TIP"/>
</dbReference>
<feature type="transmembrane region" description="Helical" evidence="8">
    <location>
        <begin position="653"/>
        <end position="678"/>
    </location>
</feature>
<dbReference type="Pfam" id="PF13517">
    <property type="entry name" value="FG-GAP_3"/>
    <property type="match status" value="2"/>
</dbReference>
<evidence type="ECO:0000256" key="5">
    <source>
        <dbReference type="ARBA" id="ARBA00022989"/>
    </source>
</evidence>
<evidence type="ECO:0000256" key="2">
    <source>
        <dbReference type="ARBA" id="ARBA00006496"/>
    </source>
</evidence>